<evidence type="ECO:0000313" key="2">
    <source>
        <dbReference type="EMBL" id="KIJ08599.1"/>
    </source>
</evidence>
<feature type="region of interest" description="Disordered" evidence="1">
    <location>
        <begin position="475"/>
        <end position="506"/>
    </location>
</feature>
<gene>
    <name evidence="2" type="ORF">PAXINDRAFT_172866</name>
</gene>
<feature type="compositionally biased region" description="Basic and acidic residues" evidence="1">
    <location>
        <begin position="485"/>
        <end position="499"/>
    </location>
</feature>
<name>A0A0C9SP09_PAXIN</name>
<feature type="region of interest" description="Disordered" evidence="1">
    <location>
        <begin position="14"/>
        <end position="33"/>
    </location>
</feature>
<protein>
    <submittedName>
        <fullName evidence="2">Uncharacterized protein</fullName>
    </submittedName>
</protein>
<dbReference type="EMBL" id="KN819591">
    <property type="protein sequence ID" value="KIJ08599.1"/>
    <property type="molecule type" value="Genomic_DNA"/>
</dbReference>
<evidence type="ECO:0000256" key="1">
    <source>
        <dbReference type="SAM" id="MobiDB-lite"/>
    </source>
</evidence>
<dbReference type="HOGENOM" id="CLU_026023_0_0_1"/>
<feature type="compositionally biased region" description="Polar residues" evidence="1">
    <location>
        <begin position="161"/>
        <end position="183"/>
    </location>
</feature>
<dbReference type="Proteomes" id="UP000053647">
    <property type="component" value="Unassembled WGS sequence"/>
</dbReference>
<dbReference type="AlphaFoldDB" id="A0A0C9SP09"/>
<evidence type="ECO:0000313" key="3">
    <source>
        <dbReference type="Proteomes" id="UP000053647"/>
    </source>
</evidence>
<dbReference type="OrthoDB" id="2959034at2759"/>
<feature type="region of interest" description="Disordered" evidence="1">
    <location>
        <begin position="47"/>
        <end position="191"/>
    </location>
</feature>
<reference evidence="2 3" key="1">
    <citation type="submission" date="2014-06" db="EMBL/GenBank/DDBJ databases">
        <authorList>
            <consortium name="DOE Joint Genome Institute"/>
            <person name="Kuo A."/>
            <person name="Kohler A."/>
            <person name="Nagy L.G."/>
            <person name="Floudas D."/>
            <person name="Copeland A."/>
            <person name="Barry K.W."/>
            <person name="Cichocki N."/>
            <person name="Veneault-Fourrey C."/>
            <person name="LaButti K."/>
            <person name="Lindquist E.A."/>
            <person name="Lipzen A."/>
            <person name="Lundell T."/>
            <person name="Morin E."/>
            <person name="Murat C."/>
            <person name="Sun H."/>
            <person name="Tunlid A."/>
            <person name="Henrissat B."/>
            <person name="Grigoriev I.V."/>
            <person name="Hibbett D.S."/>
            <person name="Martin F."/>
            <person name="Nordberg H.P."/>
            <person name="Cantor M.N."/>
            <person name="Hua S.X."/>
        </authorList>
    </citation>
    <scope>NUCLEOTIDE SEQUENCE [LARGE SCALE GENOMIC DNA]</scope>
    <source>
        <strain evidence="2 3">ATCC 200175</strain>
    </source>
</reference>
<keyword evidence="3" id="KW-1185">Reference proteome</keyword>
<reference evidence="3" key="2">
    <citation type="submission" date="2015-01" db="EMBL/GenBank/DDBJ databases">
        <title>Evolutionary Origins and Diversification of the Mycorrhizal Mutualists.</title>
        <authorList>
            <consortium name="DOE Joint Genome Institute"/>
            <consortium name="Mycorrhizal Genomics Consortium"/>
            <person name="Kohler A."/>
            <person name="Kuo A."/>
            <person name="Nagy L.G."/>
            <person name="Floudas D."/>
            <person name="Copeland A."/>
            <person name="Barry K.W."/>
            <person name="Cichocki N."/>
            <person name="Veneault-Fourrey C."/>
            <person name="LaButti K."/>
            <person name="Lindquist E.A."/>
            <person name="Lipzen A."/>
            <person name="Lundell T."/>
            <person name="Morin E."/>
            <person name="Murat C."/>
            <person name="Riley R."/>
            <person name="Ohm R."/>
            <person name="Sun H."/>
            <person name="Tunlid A."/>
            <person name="Henrissat B."/>
            <person name="Grigoriev I.V."/>
            <person name="Hibbett D.S."/>
            <person name="Martin F."/>
        </authorList>
    </citation>
    <scope>NUCLEOTIDE SEQUENCE [LARGE SCALE GENOMIC DNA]</scope>
    <source>
        <strain evidence="3">ATCC 200175</strain>
    </source>
</reference>
<accession>A0A0C9SP09</accession>
<sequence>MVLIHAKKRDVDHAHGVALEDDQPPPAYETIPPNLASDLIVADPQAGSSFLDPVAGSSKPGPLHPASFSSAPFTDPVAGVSSPWPGPLHPSNLGHYNPDVHKSLLSRPRPPSHAYTSPPNFAGSYTEVDKSPLSRPRPPAHAYTSPPNFGGSYPEVDKSTSSRPRPPSHVSTSPPNDRATSSLPGPRSRKSGSWLSLLPFTSSRSAKQVRQSIMTIVHDLMLPSSDPSAGAPPNPDEVLASAAESCAKHKLSLSTILQELSIAEHSPMYWAVVDYREELLVALLKYGRPLLAHTISDIRRACLISSNQALFHALRVRRPPFHGTDGLQLRSLHATSDTLLLGTRPADEVHVEQSGDGSFTATFDITFWQRRTRAVGKVSVEFIASGRIWSITFFSTDPSSSSSLSMRGKLTRGKCAWHVLICLLEDSPPTFLRSKLIFEVPPPVSHPPSGSNKRESHSGWEDYPLTLDLSAGSQKLGRRIKTRSKSSDPAETPRLKPDTWSENDVNHTNSVVSPLKAHIESHLLYENSRYLFPDGTLRARLEARLEETSVLTLRQDRRSGGRLVI</sequence>
<organism evidence="2 3">
    <name type="scientific">Paxillus involutus ATCC 200175</name>
    <dbReference type="NCBI Taxonomy" id="664439"/>
    <lineage>
        <taxon>Eukaryota</taxon>
        <taxon>Fungi</taxon>
        <taxon>Dikarya</taxon>
        <taxon>Basidiomycota</taxon>
        <taxon>Agaricomycotina</taxon>
        <taxon>Agaricomycetes</taxon>
        <taxon>Agaricomycetidae</taxon>
        <taxon>Boletales</taxon>
        <taxon>Paxilineae</taxon>
        <taxon>Paxillaceae</taxon>
        <taxon>Paxillus</taxon>
    </lineage>
</organism>
<proteinExistence type="predicted"/>